<keyword evidence="3" id="KW-1185">Reference proteome</keyword>
<dbReference type="AlphaFoldDB" id="A0A8C6JIH8"/>
<dbReference type="Gene3D" id="1.25.10.10">
    <property type="entry name" value="Leucine-rich Repeat Variant"/>
    <property type="match status" value="2"/>
</dbReference>
<protein>
    <submittedName>
        <fullName evidence="2">Uncharacterized protein</fullName>
    </submittedName>
</protein>
<reference evidence="2" key="1">
    <citation type="submission" date="2020-03" db="EMBL/GenBank/DDBJ databases">
        <title>Melopsittacus undulatus (budgerigar) genome, bMelUnd1, maternal haplotype with Z.</title>
        <authorList>
            <person name="Gedman G."/>
            <person name="Mountcastle J."/>
            <person name="Haase B."/>
            <person name="Formenti G."/>
            <person name="Wright T."/>
            <person name="Apodaca J."/>
            <person name="Pelan S."/>
            <person name="Chow W."/>
            <person name="Rhie A."/>
            <person name="Howe K."/>
            <person name="Fedrigo O."/>
            <person name="Jarvis E.D."/>
        </authorList>
    </citation>
    <scope>NUCLEOTIDE SEQUENCE [LARGE SCALE GENOMIC DNA]</scope>
</reference>
<dbReference type="PANTHER" id="PTHR16356:SF1">
    <property type="entry name" value="TRANSMEMBRANE AND COILED-COIL DOMAIN-CONTAINING PROTEIN 6"/>
    <property type="match status" value="1"/>
</dbReference>
<organism evidence="2 3">
    <name type="scientific">Melopsittacus undulatus</name>
    <name type="common">Budgerigar</name>
    <name type="synonym">Psittacus undulatus</name>
    <dbReference type="NCBI Taxonomy" id="13146"/>
    <lineage>
        <taxon>Eukaryota</taxon>
        <taxon>Metazoa</taxon>
        <taxon>Chordata</taxon>
        <taxon>Craniata</taxon>
        <taxon>Vertebrata</taxon>
        <taxon>Euteleostomi</taxon>
        <taxon>Archelosauria</taxon>
        <taxon>Archosauria</taxon>
        <taxon>Dinosauria</taxon>
        <taxon>Saurischia</taxon>
        <taxon>Theropoda</taxon>
        <taxon>Coelurosauria</taxon>
        <taxon>Aves</taxon>
        <taxon>Neognathae</taxon>
        <taxon>Neoaves</taxon>
        <taxon>Telluraves</taxon>
        <taxon>Australaves</taxon>
        <taxon>Psittaciformes</taxon>
        <taxon>Psittaculidae</taxon>
        <taxon>Melopsittacus</taxon>
    </lineage>
</organism>
<dbReference type="Ensembl" id="ENSMUNT00000015219.2">
    <property type="protein sequence ID" value="ENSMUNP00000013192.2"/>
    <property type="gene ID" value="ENSMUNG00000010292.2"/>
</dbReference>
<proteinExistence type="predicted"/>
<reference evidence="2" key="3">
    <citation type="submission" date="2025-09" db="UniProtKB">
        <authorList>
            <consortium name="Ensembl"/>
        </authorList>
    </citation>
    <scope>IDENTIFICATION</scope>
</reference>
<evidence type="ECO:0000256" key="1">
    <source>
        <dbReference type="SAM" id="MobiDB-lite"/>
    </source>
</evidence>
<dbReference type="GO" id="GO:0006606">
    <property type="term" value="P:protein import into nucleus"/>
    <property type="evidence" value="ECO:0007669"/>
    <property type="project" value="InterPro"/>
</dbReference>
<dbReference type="InterPro" id="IPR002652">
    <property type="entry name" value="Importin-a_IBB"/>
</dbReference>
<reference evidence="2" key="2">
    <citation type="submission" date="2025-08" db="UniProtKB">
        <authorList>
            <consortium name="Ensembl"/>
        </authorList>
    </citation>
    <scope>IDENTIFICATION</scope>
</reference>
<dbReference type="InterPro" id="IPR000225">
    <property type="entry name" value="Armadillo"/>
</dbReference>
<accession>A0A8C6JIH8</accession>
<evidence type="ECO:0000313" key="3">
    <source>
        <dbReference type="Proteomes" id="UP000694405"/>
    </source>
</evidence>
<feature type="region of interest" description="Disordered" evidence="1">
    <location>
        <begin position="1"/>
        <end position="20"/>
    </location>
</feature>
<dbReference type="InterPro" id="IPR016024">
    <property type="entry name" value="ARM-type_fold"/>
</dbReference>
<sequence>MWGRRQRGPGSCTRGAEELRARRREQEAALRKARRQQQLVSKRLLREDTAAEEGAQDGAGIEPDPLSENEVLELLRSVQKGSEDRKRSLSRLCWALRSKETQQKFVRLDGSIRTLIGLFTSSLADVQMQAGRCLHELSHSSDPAVAEACLPVTSYLLTYLSGHSIEFTELCLYTLGNLVVESEAVRKQLLPQGIIPVLVSCIQSPHEAVLEGLGYVLSQLLQAKEAPTEIIPLVLASALPQHMLRLVCSGLKAGIGAAVEFAWCLHYIICSQTANTALLSLGALPALTSVLLDLASEPPPDAAEGLELLVCPVLRCLSNLLAEDTGCEVQVQDERLLIAIFLILQSFLQQHPFIAQECLWLLNNLTGEHPADRELLPGPALVLTVVCNIAVKGPAFCQQLHQQAALALLLPTLTLPDPEAVRQCLELLHLLFLHCPEVRAQNQARDGDDDDLNAFCHCPSTPHSSTLKHMPEVGHSCEAEGGSAYTLLCLWEVLSLTKGPTRKLERGFGQGPVGTWL</sequence>
<feature type="region of interest" description="Disordered" evidence="1">
    <location>
        <begin position="28"/>
        <end position="65"/>
    </location>
</feature>
<gene>
    <name evidence="2" type="primary">LOC101872555</name>
</gene>
<name>A0A8C6JIH8_MELUD</name>
<dbReference type="SMART" id="SM00185">
    <property type="entry name" value="ARM"/>
    <property type="match status" value="6"/>
</dbReference>
<evidence type="ECO:0000313" key="2">
    <source>
        <dbReference type="Ensembl" id="ENSMUNP00000013192.2"/>
    </source>
</evidence>
<dbReference type="PROSITE" id="PS51214">
    <property type="entry name" value="IBB"/>
    <property type="match status" value="1"/>
</dbReference>
<dbReference type="InterPro" id="IPR011989">
    <property type="entry name" value="ARM-like"/>
</dbReference>
<accession>A0A8V5GJX9</accession>
<dbReference type="GO" id="GO:0061608">
    <property type="term" value="F:nuclear import signal receptor activity"/>
    <property type="evidence" value="ECO:0007669"/>
    <property type="project" value="InterPro"/>
</dbReference>
<dbReference type="Proteomes" id="UP000694405">
    <property type="component" value="Chromosome 10"/>
</dbReference>
<dbReference type="SUPFAM" id="SSF48371">
    <property type="entry name" value="ARM repeat"/>
    <property type="match status" value="1"/>
</dbReference>
<dbReference type="PANTHER" id="PTHR16356">
    <property type="entry name" value="TRANSMEMBRANE AND COILED-COIL DOMAIN-CONTAINING PROTEIN 6 TMCO6"/>
    <property type="match status" value="1"/>
</dbReference>